<dbReference type="PANTHER" id="PTHR36540:SF1">
    <property type="entry name" value="PYRIMIDINE_PURINE NUCLEOSIDE PHOSPHORYLASE"/>
    <property type="match status" value="1"/>
</dbReference>
<dbReference type="GO" id="GO:0009032">
    <property type="term" value="F:thymidine phosphorylase activity"/>
    <property type="evidence" value="ECO:0007669"/>
    <property type="project" value="RHEA"/>
</dbReference>
<dbReference type="HAMAP" id="MF_01537">
    <property type="entry name" value="Nucleos_phosphorylase_PpnP"/>
    <property type="match status" value="1"/>
</dbReference>
<evidence type="ECO:0000313" key="4">
    <source>
        <dbReference type="EMBL" id="SJM36140.1"/>
    </source>
</evidence>
<comment type="catalytic activity">
    <reaction evidence="3">
        <text>uridine + phosphate = alpha-D-ribose 1-phosphate + uracil</text>
        <dbReference type="Rhea" id="RHEA:24388"/>
        <dbReference type="ChEBI" id="CHEBI:16704"/>
        <dbReference type="ChEBI" id="CHEBI:17568"/>
        <dbReference type="ChEBI" id="CHEBI:43474"/>
        <dbReference type="ChEBI" id="CHEBI:57720"/>
        <dbReference type="EC" id="2.4.2.2"/>
    </reaction>
</comment>
<proteinExistence type="inferred from homology"/>
<evidence type="ECO:0000256" key="1">
    <source>
        <dbReference type="ARBA" id="ARBA00022676"/>
    </source>
</evidence>
<gene>
    <name evidence="3" type="primary">ppnP</name>
    <name evidence="4" type="ORF">A1019T_00100</name>
</gene>
<comment type="catalytic activity">
    <reaction evidence="3">
        <text>adenosine + phosphate = alpha-D-ribose 1-phosphate + adenine</text>
        <dbReference type="Rhea" id="RHEA:27642"/>
        <dbReference type="ChEBI" id="CHEBI:16335"/>
        <dbReference type="ChEBI" id="CHEBI:16708"/>
        <dbReference type="ChEBI" id="CHEBI:43474"/>
        <dbReference type="ChEBI" id="CHEBI:57720"/>
        <dbReference type="EC" id="2.4.2.1"/>
    </reaction>
</comment>
<accession>A0A1R4ECE1</accession>
<comment type="catalytic activity">
    <reaction evidence="3">
        <text>xanthosine + phosphate = alpha-D-ribose 1-phosphate + xanthine</text>
        <dbReference type="Rhea" id="RHEA:27638"/>
        <dbReference type="ChEBI" id="CHEBI:17712"/>
        <dbReference type="ChEBI" id="CHEBI:18107"/>
        <dbReference type="ChEBI" id="CHEBI:43474"/>
        <dbReference type="ChEBI" id="CHEBI:57720"/>
        <dbReference type="EC" id="2.4.2.1"/>
    </reaction>
</comment>
<keyword evidence="1 3" id="KW-0328">Glycosyltransferase</keyword>
<dbReference type="RefSeq" id="WP_077447551.1">
    <property type="nucleotide sequence ID" value="NZ_FUGD01000029.1"/>
</dbReference>
<comment type="similarity">
    <text evidence="3">Belongs to the nucleoside phosphorylase PpnP family.</text>
</comment>
<dbReference type="PANTHER" id="PTHR36540">
    <property type="entry name" value="PYRIMIDINE/PURINE NUCLEOSIDE PHOSPHORYLASE"/>
    <property type="match status" value="1"/>
</dbReference>
<dbReference type="CDD" id="cd20296">
    <property type="entry name" value="cupin_PpnP-like"/>
    <property type="match status" value="1"/>
</dbReference>
<dbReference type="GO" id="GO:0004731">
    <property type="term" value="F:purine-nucleoside phosphorylase activity"/>
    <property type="evidence" value="ECO:0007669"/>
    <property type="project" value="UniProtKB-UniRule"/>
</dbReference>
<dbReference type="GO" id="GO:0047975">
    <property type="term" value="F:guanosine phosphorylase activity"/>
    <property type="evidence" value="ECO:0007669"/>
    <property type="project" value="RHEA"/>
</dbReference>
<evidence type="ECO:0000313" key="5">
    <source>
        <dbReference type="Proteomes" id="UP000188169"/>
    </source>
</evidence>
<keyword evidence="5" id="KW-1185">Reference proteome</keyword>
<comment type="catalytic activity">
    <reaction evidence="3">
        <text>a purine D-ribonucleoside + phosphate = a purine nucleobase + alpha-D-ribose 1-phosphate</text>
        <dbReference type="Rhea" id="RHEA:19805"/>
        <dbReference type="ChEBI" id="CHEBI:26386"/>
        <dbReference type="ChEBI" id="CHEBI:43474"/>
        <dbReference type="ChEBI" id="CHEBI:57720"/>
        <dbReference type="ChEBI" id="CHEBI:142355"/>
        <dbReference type="EC" id="2.4.2.1"/>
    </reaction>
</comment>
<dbReference type="AlphaFoldDB" id="A0A1R4ECE1"/>
<dbReference type="OrthoDB" id="9793848at2"/>
<comment type="function">
    <text evidence="3">Catalyzes the phosphorolysis of diverse nucleosides, yielding D-ribose 1-phosphate and the respective free bases. Can use uridine, adenosine, guanosine, cytidine, thymidine, inosine and xanthosine as substrates. Also catalyzes the reverse reactions.</text>
</comment>
<name>A0A1R4ECE1_9GAMM</name>
<keyword evidence="2 3" id="KW-0808">Transferase</keyword>
<reference evidence="5" key="1">
    <citation type="submission" date="2017-02" db="EMBL/GenBank/DDBJ databases">
        <authorList>
            <person name="Mornico D."/>
        </authorList>
    </citation>
    <scope>NUCLEOTIDE SEQUENCE [LARGE SCALE GENOMIC DNA]</scope>
</reference>
<dbReference type="Gene3D" id="2.60.120.10">
    <property type="entry name" value="Jelly Rolls"/>
    <property type="match status" value="1"/>
</dbReference>
<dbReference type="EC" id="2.4.2.2" evidence="3"/>
<evidence type="ECO:0000256" key="2">
    <source>
        <dbReference type="ARBA" id="ARBA00022679"/>
    </source>
</evidence>
<evidence type="ECO:0000256" key="3">
    <source>
        <dbReference type="HAMAP-Rule" id="MF_01537"/>
    </source>
</evidence>
<organism evidence="4 5">
    <name type="scientific">Psychrobacter pasteurii</name>
    <dbReference type="NCBI Taxonomy" id="1945520"/>
    <lineage>
        <taxon>Bacteria</taxon>
        <taxon>Pseudomonadati</taxon>
        <taxon>Pseudomonadota</taxon>
        <taxon>Gammaproteobacteria</taxon>
        <taxon>Moraxellales</taxon>
        <taxon>Moraxellaceae</taxon>
        <taxon>Psychrobacter</taxon>
    </lineage>
</organism>
<dbReference type="EC" id="2.4.2.1" evidence="3"/>
<dbReference type="Proteomes" id="UP000188169">
    <property type="component" value="Unassembled WGS sequence"/>
</dbReference>
<sequence length="110" mass="12355">MTTTYDQVSVVKNATTSYDGRCSSHTVLFEDGSKKMLGVILPCDENVREYEFATHTSERMEITSGECEVKITGEEEFTYYRAGQAFVVAGDSSFTLRTDQIVQYICHLEG</sequence>
<comment type="catalytic activity">
    <reaction evidence="3">
        <text>thymidine + phosphate = 2-deoxy-alpha-D-ribose 1-phosphate + thymine</text>
        <dbReference type="Rhea" id="RHEA:16037"/>
        <dbReference type="ChEBI" id="CHEBI:17748"/>
        <dbReference type="ChEBI" id="CHEBI:17821"/>
        <dbReference type="ChEBI" id="CHEBI:43474"/>
        <dbReference type="ChEBI" id="CHEBI:57259"/>
        <dbReference type="EC" id="2.4.2.2"/>
    </reaction>
</comment>
<dbReference type="InterPro" id="IPR009664">
    <property type="entry name" value="Ppnp"/>
</dbReference>
<dbReference type="EMBL" id="FUGD01000029">
    <property type="protein sequence ID" value="SJM36140.1"/>
    <property type="molecule type" value="Genomic_DNA"/>
</dbReference>
<dbReference type="Pfam" id="PF06865">
    <property type="entry name" value="Ppnp"/>
    <property type="match status" value="1"/>
</dbReference>
<comment type="catalytic activity">
    <reaction evidence="3">
        <text>guanosine + phosphate = alpha-D-ribose 1-phosphate + guanine</text>
        <dbReference type="Rhea" id="RHEA:13233"/>
        <dbReference type="ChEBI" id="CHEBI:16235"/>
        <dbReference type="ChEBI" id="CHEBI:16750"/>
        <dbReference type="ChEBI" id="CHEBI:43474"/>
        <dbReference type="ChEBI" id="CHEBI:57720"/>
        <dbReference type="EC" id="2.4.2.1"/>
    </reaction>
</comment>
<dbReference type="InterPro" id="IPR014710">
    <property type="entry name" value="RmlC-like_jellyroll"/>
</dbReference>
<dbReference type="SUPFAM" id="SSF51182">
    <property type="entry name" value="RmlC-like cupins"/>
    <property type="match status" value="1"/>
</dbReference>
<dbReference type="InterPro" id="IPR011051">
    <property type="entry name" value="RmlC_Cupin_sf"/>
</dbReference>
<protein>
    <recommendedName>
        <fullName evidence="3">Pyrimidine/purine nucleoside phosphorylase</fullName>
        <ecNumber evidence="3">2.4.2.1</ecNumber>
        <ecNumber evidence="3">2.4.2.2</ecNumber>
    </recommendedName>
    <alternativeName>
        <fullName evidence="3">Adenosine phosphorylase</fullName>
    </alternativeName>
    <alternativeName>
        <fullName evidence="3">Cytidine phosphorylase</fullName>
    </alternativeName>
    <alternativeName>
        <fullName evidence="3">Guanosine phosphorylase</fullName>
    </alternativeName>
    <alternativeName>
        <fullName evidence="3">Inosine phosphorylase</fullName>
    </alternativeName>
    <alternativeName>
        <fullName evidence="3">Thymidine phosphorylase</fullName>
    </alternativeName>
    <alternativeName>
        <fullName evidence="3">Uridine phosphorylase</fullName>
    </alternativeName>
    <alternativeName>
        <fullName evidence="3">Xanthosine phosphorylase</fullName>
    </alternativeName>
</protein>
<dbReference type="STRING" id="1945520.A1019T_00100"/>
<dbReference type="GO" id="GO:0005829">
    <property type="term" value="C:cytosol"/>
    <property type="evidence" value="ECO:0007669"/>
    <property type="project" value="TreeGrafter"/>
</dbReference>
<comment type="catalytic activity">
    <reaction evidence="3">
        <text>inosine + phosphate = alpha-D-ribose 1-phosphate + hypoxanthine</text>
        <dbReference type="Rhea" id="RHEA:27646"/>
        <dbReference type="ChEBI" id="CHEBI:17368"/>
        <dbReference type="ChEBI" id="CHEBI:17596"/>
        <dbReference type="ChEBI" id="CHEBI:43474"/>
        <dbReference type="ChEBI" id="CHEBI:57720"/>
        <dbReference type="EC" id="2.4.2.1"/>
    </reaction>
</comment>
<comment type="catalytic activity">
    <reaction evidence="3">
        <text>cytidine + phosphate = cytosine + alpha-D-ribose 1-phosphate</text>
        <dbReference type="Rhea" id="RHEA:52540"/>
        <dbReference type="ChEBI" id="CHEBI:16040"/>
        <dbReference type="ChEBI" id="CHEBI:17562"/>
        <dbReference type="ChEBI" id="CHEBI:43474"/>
        <dbReference type="ChEBI" id="CHEBI:57720"/>
        <dbReference type="EC" id="2.4.2.2"/>
    </reaction>
</comment>
<dbReference type="GO" id="GO:0004850">
    <property type="term" value="F:uridine phosphorylase activity"/>
    <property type="evidence" value="ECO:0007669"/>
    <property type="project" value="RHEA"/>
</dbReference>